<organism evidence="1 2">
    <name type="scientific">Algoriphagus lacus</name>
    <dbReference type="NCBI Taxonomy" id="2056311"/>
    <lineage>
        <taxon>Bacteria</taxon>
        <taxon>Pseudomonadati</taxon>
        <taxon>Bacteroidota</taxon>
        <taxon>Cytophagia</taxon>
        <taxon>Cytophagales</taxon>
        <taxon>Cyclobacteriaceae</taxon>
        <taxon>Algoriphagus</taxon>
    </lineage>
</organism>
<accession>A0A418PWA5</accession>
<dbReference type="OrthoDB" id="9771071at2"/>
<evidence type="ECO:0000313" key="1">
    <source>
        <dbReference type="EMBL" id="RIW18332.1"/>
    </source>
</evidence>
<dbReference type="RefSeq" id="WP_119475811.1">
    <property type="nucleotide sequence ID" value="NZ_QXML01000001.1"/>
</dbReference>
<comment type="caution">
    <text evidence="1">The sequence shown here is derived from an EMBL/GenBank/DDBJ whole genome shotgun (WGS) entry which is preliminary data.</text>
</comment>
<evidence type="ECO:0000313" key="2">
    <source>
        <dbReference type="Proteomes" id="UP000283522"/>
    </source>
</evidence>
<keyword evidence="2" id="KW-1185">Reference proteome</keyword>
<dbReference type="Proteomes" id="UP000283522">
    <property type="component" value="Unassembled WGS sequence"/>
</dbReference>
<dbReference type="EMBL" id="QXML01000001">
    <property type="protein sequence ID" value="RIW18332.1"/>
    <property type="molecule type" value="Genomic_DNA"/>
</dbReference>
<name>A0A418PWA5_9BACT</name>
<sequence>MKKAIQIFCLTCFFTGLASAQKQKVSLRDSLDQKLDLSDWVLTANGFIPFPSIITEPALGSFGGALFAVFVDPNTPYRDSVDGKVVETRAKPNIFGAGGAYTANGTWVLGAAAGGVIKKWRSNYRLFTGYADVNLEFYRTFENLGEKEFEFNIRTIPISGQLIKQFGRSDWYAGLNYLFLKTELARTNPEFHDPKDVNSTISRPGILIEFDGRDNIFTPNKGFRWNTLFSTSAEWLGSDYSYSSVNTAAYWWIPVSDKLISGFRAEYQNLWGDAPFYMLPFISMRGIPVARYQGNIIGLGETEWRWDFTSRFSLVGFGGAAKAVLEGDSWGDSSWRVSGGAGGRYLIARKLNLRMGMDVARGPEQWAYYFVFGTSWVR</sequence>
<protein>
    <submittedName>
        <fullName evidence="1">Uncharacterized protein</fullName>
    </submittedName>
</protein>
<dbReference type="Gene3D" id="2.40.160.50">
    <property type="entry name" value="membrane protein fhac: a member of the omp85/tpsb transporter family"/>
    <property type="match status" value="1"/>
</dbReference>
<gene>
    <name evidence="1" type="ORF">D0X99_01150</name>
</gene>
<reference evidence="1 2" key="1">
    <citation type="submission" date="2018-09" db="EMBL/GenBank/DDBJ databases">
        <authorList>
            <person name="Wang X."/>
            <person name="Du Z."/>
        </authorList>
    </citation>
    <scope>NUCLEOTIDE SEQUENCE [LARGE SCALE GENOMIC DNA]</scope>
    <source>
        <strain evidence="1 2">N3</strain>
    </source>
</reference>
<dbReference type="AlphaFoldDB" id="A0A418PWA5"/>
<proteinExistence type="predicted"/>